<feature type="compositionally biased region" description="Low complexity" evidence="1">
    <location>
        <begin position="107"/>
        <end position="131"/>
    </location>
</feature>
<feature type="compositionally biased region" description="Polar residues" evidence="1">
    <location>
        <begin position="700"/>
        <end position="717"/>
    </location>
</feature>
<feature type="transmembrane region" description="Helical" evidence="2">
    <location>
        <begin position="1220"/>
        <end position="1245"/>
    </location>
</feature>
<feature type="region of interest" description="Disordered" evidence="1">
    <location>
        <begin position="314"/>
        <end position="385"/>
    </location>
</feature>
<feature type="compositionally biased region" description="Low complexity" evidence="1">
    <location>
        <begin position="159"/>
        <end position="169"/>
    </location>
</feature>
<feature type="compositionally biased region" description="Polar residues" evidence="1">
    <location>
        <begin position="1056"/>
        <end position="1068"/>
    </location>
</feature>
<feature type="compositionally biased region" description="Polar residues" evidence="1">
    <location>
        <begin position="139"/>
        <end position="155"/>
    </location>
</feature>
<name>A0A6J8DPX0_MYTCO</name>
<feature type="compositionally biased region" description="Basic and acidic residues" evidence="1">
    <location>
        <begin position="682"/>
        <end position="698"/>
    </location>
</feature>
<feature type="compositionally biased region" description="Polar residues" evidence="1">
    <location>
        <begin position="768"/>
        <end position="788"/>
    </location>
</feature>
<keyword evidence="2" id="KW-0472">Membrane</keyword>
<reference evidence="3 4" key="1">
    <citation type="submission" date="2020-06" db="EMBL/GenBank/DDBJ databases">
        <authorList>
            <person name="Li R."/>
            <person name="Bekaert M."/>
        </authorList>
    </citation>
    <scope>NUCLEOTIDE SEQUENCE [LARGE SCALE GENOMIC DNA]</scope>
    <source>
        <strain evidence="4">wild</strain>
    </source>
</reference>
<sequence length="1329" mass="151108">MESQLEDALLNKFCDINFLTFNVYGQVTNSSANNRQYQNYEFPSKKDGRNPPNIHWNNNMQRRNETYLPQSTRTNYTDVYLSEAHQPDTQKNAPMTMYQGRGAWNSQNGQPGQQRGRQVQNNYQQSNSNPQHGQPGDRQVQNNYQPNKWNSQQGQPVHGNQNNGRQQQQFDPNSGTWSRRSQPGIDPTLNQYVDQSGRNPSQQQQHGGPAIGSRSQHYYPSTRNQFSQQQLLPTHLNNGGMGMGPGMVPAGNPMDSRMMGMPMIDPDLPDGLDDLWEMQQKQQAMKHMMAANPGLARQMAANPGLARQMAANPGHAGQMGAPITNSNGLQGSQYSGPLQRKDTGGPGSVRIWTNPNSTDNFRGPNRGPYHQGNGPLRSNFEESSVKKDKIMPIRPSSFGDVSNKLITNHMSNKQKKDLIGLTTEKPLPNVHQNVQPHPYLKSVPGAQTKTTHLETGNYRNRWYRKRGRENRNTDATTLPSRPVSPTEDPSAVWNVQHLQPTYNYGEDIHQRYRSNDLGQQQTQQIQYERRPSNHNIPQTYKDTDNEHHQNKVNYDMQQNGQNYYQQNVPKDTRQSQTNSKVASAWDPRQLPQMTEIQDNVPQQHRYQNIESKHMPRMSEYQYGNTQYNPRQQQEMEDYQRFLNQQRGQHMGQVEDKRNIYSINNENQINQRHVSNWQSPSRSEFEEKEGQSTQRERIPSRPNSETQSKTHNIISQLDLSKFKSSDPTQPIKPSQHTQLIEISHQTKWTGNQVEHEREREQETERENKNSALRNSPIYRSTSKNGSINHTKLQQIVRERMRQNGALPWSPVREGGTRYNTLQGQIYPTEQALVEATLVHNRSKLAGDKGEITFSAGTSDPRLLHVSPKIPGSQEHITGTHDLRTMQPSITGRGAWHNKTRIPPITGREVWLDPSNQKEIAASELSPAIISDIVDSFLLGGGDEIETPFGKIEREESGGYEIEGPLFRMILREIYESIHNEHISSTTGKELEHQRKLRGFDLSAKKTSYPNTQRTIITGKSTLTNTNGINEQHRSIWDSLPIADKPSTKAPSTDPKTKSQNLPEFSNNTGRPWEPVAPKAQNIPAPPWEPVAPRAPNDTVLGAKIETTSKPVQETKRIMENVASTTTMAMPTTSSATIATPKTSEMSYSSTTQQIVKLPLPRVPTTTWTQLLSDEPISLNKKTPVAARMIWIPEDKEATSNNTYKEKDIEKVIKREPPSDSAFGVMIVIIVVMAILVAPAFCIIWRIRKHLKEKKLKKILDDSDIKSVTETMISHDFGKCEDFEKERGARRKTYNRNYNLSDKTYHELQPLKSASGWTSPTVIVHQVNEIY</sequence>
<evidence type="ECO:0000313" key="3">
    <source>
        <dbReference type="EMBL" id="CAC5410129.1"/>
    </source>
</evidence>
<feature type="region of interest" description="Disordered" evidence="1">
    <location>
        <begin position="84"/>
        <end position="218"/>
    </location>
</feature>
<keyword evidence="2" id="KW-0812">Transmembrane</keyword>
<keyword evidence="2" id="KW-1133">Transmembrane helix</keyword>
<evidence type="ECO:0000256" key="1">
    <source>
        <dbReference type="SAM" id="MobiDB-lite"/>
    </source>
</evidence>
<feature type="compositionally biased region" description="Polar residues" evidence="1">
    <location>
        <begin position="323"/>
        <end position="336"/>
    </location>
</feature>
<organism evidence="3 4">
    <name type="scientific">Mytilus coruscus</name>
    <name type="common">Sea mussel</name>
    <dbReference type="NCBI Taxonomy" id="42192"/>
    <lineage>
        <taxon>Eukaryota</taxon>
        <taxon>Metazoa</taxon>
        <taxon>Spiralia</taxon>
        <taxon>Lophotrochozoa</taxon>
        <taxon>Mollusca</taxon>
        <taxon>Bivalvia</taxon>
        <taxon>Autobranchia</taxon>
        <taxon>Pteriomorphia</taxon>
        <taxon>Mytilida</taxon>
        <taxon>Mytiloidea</taxon>
        <taxon>Mytilidae</taxon>
        <taxon>Mytilinae</taxon>
        <taxon>Mytilus</taxon>
    </lineage>
</organism>
<feature type="region of interest" description="Disordered" evidence="1">
    <location>
        <begin position="41"/>
        <end position="71"/>
    </location>
</feature>
<feature type="compositionally biased region" description="Polar residues" evidence="1">
    <location>
        <begin position="188"/>
        <end position="206"/>
    </location>
</feature>
<keyword evidence="4" id="KW-1185">Reference proteome</keyword>
<evidence type="ECO:0000313" key="4">
    <source>
        <dbReference type="Proteomes" id="UP000507470"/>
    </source>
</evidence>
<feature type="region of interest" description="Disordered" evidence="1">
    <location>
        <begin position="1038"/>
        <end position="1068"/>
    </location>
</feature>
<feature type="compositionally biased region" description="Basic and acidic residues" evidence="1">
    <location>
        <begin position="752"/>
        <end position="767"/>
    </location>
</feature>
<feature type="compositionally biased region" description="Polar residues" evidence="1">
    <location>
        <begin position="351"/>
        <end position="360"/>
    </location>
</feature>
<feature type="region of interest" description="Disordered" evidence="1">
    <location>
        <begin position="465"/>
        <end position="489"/>
    </location>
</feature>
<gene>
    <name evidence="3" type="ORF">MCOR_43334</name>
</gene>
<feature type="compositionally biased region" description="Polar residues" evidence="1">
    <location>
        <begin position="170"/>
        <end position="181"/>
    </location>
</feature>
<protein>
    <submittedName>
        <fullName evidence="3">Uncharacterized protein</fullName>
    </submittedName>
</protein>
<dbReference type="Proteomes" id="UP000507470">
    <property type="component" value="Unassembled WGS sequence"/>
</dbReference>
<accession>A0A6J8DPX0</accession>
<evidence type="ECO:0000256" key="2">
    <source>
        <dbReference type="SAM" id="Phobius"/>
    </source>
</evidence>
<feature type="compositionally biased region" description="Polar residues" evidence="1">
    <location>
        <begin position="664"/>
        <end position="681"/>
    </location>
</feature>
<feature type="compositionally biased region" description="Polar residues" evidence="1">
    <location>
        <begin position="724"/>
        <end position="751"/>
    </location>
</feature>
<feature type="compositionally biased region" description="Polar residues" evidence="1">
    <location>
        <begin position="55"/>
        <end position="71"/>
    </location>
</feature>
<feature type="region of interest" description="Disordered" evidence="1">
    <location>
        <begin position="664"/>
        <end position="788"/>
    </location>
</feature>
<proteinExistence type="predicted"/>
<dbReference type="OrthoDB" id="6120825at2759"/>
<dbReference type="EMBL" id="CACVKT020007692">
    <property type="protein sequence ID" value="CAC5410129.1"/>
    <property type="molecule type" value="Genomic_DNA"/>
</dbReference>